<organism evidence="2 3">
    <name type="scientific">Nocardia colli</name>
    <dbReference type="NCBI Taxonomy" id="2545717"/>
    <lineage>
        <taxon>Bacteria</taxon>
        <taxon>Bacillati</taxon>
        <taxon>Actinomycetota</taxon>
        <taxon>Actinomycetes</taxon>
        <taxon>Mycobacteriales</taxon>
        <taxon>Nocardiaceae</taxon>
        <taxon>Nocardia</taxon>
    </lineage>
</organism>
<dbReference type="AlphaFoldDB" id="A0A5N0DKW2"/>
<gene>
    <name evidence="2" type="ORF">F3087_44960</name>
</gene>
<protein>
    <recommendedName>
        <fullName evidence="4">ParA family protein</fullName>
    </recommendedName>
</protein>
<dbReference type="OrthoDB" id="4640801at2"/>
<dbReference type="Gene3D" id="3.40.50.300">
    <property type="entry name" value="P-loop containing nucleotide triphosphate hydrolases"/>
    <property type="match status" value="1"/>
</dbReference>
<keyword evidence="3" id="KW-1185">Reference proteome</keyword>
<comment type="caution">
    <text evidence="2">The sequence shown here is derived from an EMBL/GenBank/DDBJ whole genome shotgun (WGS) entry which is preliminary data.</text>
</comment>
<name>A0A5N0DKW2_9NOCA</name>
<evidence type="ECO:0000256" key="1">
    <source>
        <dbReference type="SAM" id="MobiDB-lite"/>
    </source>
</evidence>
<proteinExistence type="predicted"/>
<accession>A0A5N0DKW2</accession>
<evidence type="ECO:0008006" key="4">
    <source>
        <dbReference type="Google" id="ProtNLM"/>
    </source>
</evidence>
<feature type="region of interest" description="Disordered" evidence="1">
    <location>
        <begin position="208"/>
        <end position="231"/>
    </location>
</feature>
<evidence type="ECO:0000313" key="2">
    <source>
        <dbReference type="EMBL" id="KAA8877326.1"/>
    </source>
</evidence>
<dbReference type="SUPFAM" id="SSF52540">
    <property type="entry name" value="P-loop containing nucleoside triphosphate hydrolases"/>
    <property type="match status" value="1"/>
</dbReference>
<dbReference type="InterPro" id="IPR027417">
    <property type="entry name" value="P-loop_NTPase"/>
</dbReference>
<dbReference type="EMBL" id="VXLC01000051">
    <property type="protein sequence ID" value="KAA8877326.1"/>
    <property type="molecule type" value="Genomic_DNA"/>
</dbReference>
<dbReference type="RefSeq" id="WP_150408336.1">
    <property type="nucleotide sequence ID" value="NZ_VXLC01000051.1"/>
</dbReference>
<dbReference type="Proteomes" id="UP000323876">
    <property type="component" value="Unassembled WGS sequence"/>
</dbReference>
<sequence>MLQRQPSLDEILASDQTPGGSITVGREECAAILAVLRRHRAMILIDTGNNERAPAFRWSVENATQLVVPVTDRRDVVVAALRLLDGIADAGHETLAANAIIVLAERSDTGRQTEITDVLDRAGAMQVLRVPYDPVLAGGERIVVSRLPGPTRRAWMHVAAAVADGVAESLAAQHAPIETAFVPDSRRLSEERDSLVRRRWMASAWHERPEARTGRYPAPTWAATHDQGSDW</sequence>
<evidence type="ECO:0000313" key="3">
    <source>
        <dbReference type="Proteomes" id="UP000323876"/>
    </source>
</evidence>
<reference evidence="2 3" key="1">
    <citation type="submission" date="2019-09" db="EMBL/GenBank/DDBJ databases">
        <authorList>
            <person name="Wang X."/>
        </authorList>
    </citation>
    <scope>NUCLEOTIDE SEQUENCE [LARGE SCALE GENOMIC DNA]</scope>
    <source>
        <strain evidence="2 3">CICC 11023</strain>
    </source>
</reference>